<accession>A0A1G8KES7</accession>
<dbReference type="EMBL" id="FNDK01000047">
    <property type="protein sequence ID" value="SDI41921.1"/>
    <property type="molecule type" value="Genomic_DNA"/>
</dbReference>
<keyword evidence="2" id="KW-1185">Reference proteome</keyword>
<sequence length="464" mass="54467">MTDKDLEFAEMLRKRINPNIKDFKMDKKKSLFINPVVPEVKRSNGELYIYSLTVGHLWIIEIVKSVGFGEFIKDLILFSKENNSNLLEWNISQSEEIRLNHLLSKHNMVFERKIVSGINIMKYKEELELLKEKNHPYHTLSRIFHMVKTNLLPEDILGFSNNLENELKEKSSVINAIYLGLKSAGVVEDEEEIMPPQSVIDILKEFSPCMVEKKEMKYYAKIGLENNYFERLPELFSMNWDWLTDNEKVIVSKLLYSFRIIKELTYSLFAINGVLAAASTRILFDNYWQSKYLIENNEIQQYKEFALDRMRLHILKRTGKEDVEDIGILMLASNNDLLDPIPIHGDYFKKSAREYAIQLNLKDDYDKYYEYNSEFIHASLTAILSSLMVECANPEHLNHFTVSPSSSRYIDAIPHIFDIINAHISLVNDYLGEEILENVELEDYFFKERNSFLVHMESMQNKME</sequence>
<proteinExistence type="predicted"/>
<gene>
    <name evidence="1" type="ORF">SAMN05192534_1474</name>
</gene>
<dbReference type="Proteomes" id="UP000199163">
    <property type="component" value="Unassembled WGS sequence"/>
</dbReference>
<evidence type="ECO:0000313" key="1">
    <source>
        <dbReference type="EMBL" id="SDI41921.1"/>
    </source>
</evidence>
<protein>
    <submittedName>
        <fullName evidence="1">Uncharacterized protein</fullName>
    </submittedName>
</protein>
<dbReference type="OrthoDB" id="1434112at2"/>
<dbReference type="AlphaFoldDB" id="A0A1G8KES7"/>
<dbReference type="RefSeq" id="WP_091277013.1">
    <property type="nucleotide sequence ID" value="NZ_FNDK01000047.1"/>
</dbReference>
<organism evidence="1 2">
    <name type="scientific">Alteribacillus persepolensis</name>
    <dbReference type="NCBI Taxonomy" id="568899"/>
    <lineage>
        <taxon>Bacteria</taxon>
        <taxon>Bacillati</taxon>
        <taxon>Bacillota</taxon>
        <taxon>Bacilli</taxon>
        <taxon>Bacillales</taxon>
        <taxon>Bacillaceae</taxon>
        <taxon>Alteribacillus</taxon>
    </lineage>
</organism>
<reference evidence="1 2" key="1">
    <citation type="submission" date="2016-10" db="EMBL/GenBank/DDBJ databases">
        <authorList>
            <person name="de Groot N.N."/>
        </authorList>
    </citation>
    <scope>NUCLEOTIDE SEQUENCE [LARGE SCALE GENOMIC DNA]</scope>
    <source>
        <strain evidence="1 2">DSM 21632</strain>
    </source>
</reference>
<name>A0A1G8KES7_9BACI</name>
<evidence type="ECO:0000313" key="2">
    <source>
        <dbReference type="Proteomes" id="UP000199163"/>
    </source>
</evidence>